<dbReference type="EMBL" id="MQVS01000014">
    <property type="protein sequence ID" value="OKL50826.1"/>
    <property type="molecule type" value="Genomic_DNA"/>
</dbReference>
<proteinExistence type="predicted"/>
<organism evidence="1 2">
    <name type="scientific">Buchananella hordeovulneris</name>
    <dbReference type="NCBI Taxonomy" id="52770"/>
    <lineage>
        <taxon>Bacteria</taxon>
        <taxon>Bacillati</taxon>
        <taxon>Actinomycetota</taxon>
        <taxon>Actinomycetes</taxon>
        <taxon>Actinomycetales</taxon>
        <taxon>Actinomycetaceae</taxon>
        <taxon>Buchananella</taxon>
    </lineage>
</organism>
<keyword evidence="2" id="KW-1185">Reference proteome</keyword>
<dbReference type="InParanoid" id="A0A1Q5PTH5"/>
<comment type="caution">
    <text evidence="1">The sequence shown here is derived from an EMBL/GenBank/DDBJ whole genome shotgun (WGS) entry which is preliminary data.</text>
</comment>
<evidence type="ECO:0000313" key="2">
    <source>
        <dbReference type="Proteomes" id="UP000185612"/>
    </source>
</evidence>
<dbReference type="STRING" id="52770.BSZ40_10345"/>
<protein>
    <submittedName>
        <fullName evidence="1">Uncharacterized protein</fullName>
    </submittedName>
</protein>
<dbReference type="AlphaFoldDB" id="A0A1Q5PTH5"/>
<gene>
    <name evidence="1" type="ORF">BSZ40_10345</name>
</gene>
<name>A0A1Q5PTH5_9ACTO</name>
<accession>A0A1Q5PTH5</accession>
<reference evidence="2" key="1">
    <citation type="submission" date="2016-12" db="EMBL/GenBank/DDBJ databases">
        <authorList>
            <person name="Meng X."/>
        </authorList>
    </citation>
    <scope>NUCLEOTIDE SEQUENCE [LARGE SCALE GENOMIC DNA]</scope>
    <source>
        <strain evidence="2">DSM 20732</strain>
    </source>
</reference>
<dbReference type="Proteomes" id="UP000185612">
    <property type="component" value="Unassembled WGS sequence"/>
</dbReference>
<evidence type="ECO:0000313" key="1">
    <source>
        <dbReference type="EMBL" id="OKL50826.1"/>
    </source>
</evidence>
<sequence>MPVTAAPFDVYEHLTATAARTGQDVRAVALAWAHAQAGDWSWYLAASDIVVALLNPREPRAPLDDCLDLAVELMADPGWPAWVRAALAWRHLGHIRGLYAAELAEASGPANADYRAWIRRLLTRWEEAERSVWDSVPWPGPFVPDPVPGWQAARLLWFETQYPLARQQLAWCRARLRDPRTRGPELGLALRRLWDAGSLTADELAQLAPGWRSRFLRSLGGETFSCLPAVVVYGMALAEFGVPNQLFAHVRERRDRWTDNVYAPLVGWYGSAAEVEEQWGRAVRGGAGWPVLLGATVGRARLDGLSLRRACDLAAAEAGSPAGFLAVALAHGWPRRLWAGRIETAEPQWAVRAAQLAADTSLSPAFRRAATAVCPAPQGSGKTGP</sequence>